<dbReference type="FunFam" id="3.30.420.10:FF:000032">
    <property type="entry name" value="Retrovirus-related Pol polyprotein from transposon 297-like Protein"/>
    <property type="match status" value="1"/>
</dbReference>
<reference evidence="11" key="2">
    <citation type="submission" date="2025-08" db="UniProtKB">
        <authorList>
            <consortium name="Ensembl"/>
        </authorList>
    </citation>
    <scope>IDENTIFICATION</scope>
</reference>
<evidence type="ECO:0000256" key="2">
    <source>
        <dbReference type="ARBA" id="ARBA00012180"/>
    </source>
</evidence>
<dbReference type="CDD" id="cd01647">
    <property type="entry name" value="RT_LTR"/>
    <property type="match status" value="1"/>
</dbReference>
<evidence type="ECO:0000259" key="10">
    <source>
        <dbReference type="PROSITE" id="PS50994"/>
    </source>
</evidence>
<evidence type="ECO:0000256" key="9">
    <source>
        <dbReference type="ARBA" id="ARBA00039658"/>
    </source>
</evidence>
<dbReference type="InterPro" id="IPR000477">
    <property type="entry name" value="RT_dom"/>
</dbReference>
<dbReference type="InterPro" id="IPR041588">
    <property type="entry name" value="Integrase_H2C2"/>
</dbReference>
<dbReference type="InParanoid" id="A0A669ESJ9"/>
<dbReference type="GO" id="GO:0003676">
    <property type="term" value="F:nucleic acid binding"/>
    <property type="evidence" value="ECO:0007669"/>
    <property type="project" value="InterPro"/>
</dbReference>
<dbReference type="Gene3D" id="1.10.340.70">
    <property type="match status" value="1"/>
</dbReference>
<dbReference type="Proteomes" id="UP000005207">
    <property type="component" value="Linkage group LG17"/>
</dbReference>
<dbReference type="InterPro" id="IPR041373">
    <property type="entry name" value="RT_RNaseH"/>
</dbReference>
<dbReference type="InterPro" id="IPR050951">
    <property type="entry name" value="Retrovirus_Pol_polyprotein"/>
</dbReference>
<dbReference type="EC" id="3.1.26.4" evidence="2"/>
<dbReference type="SUPFAM" id="SSF56672">
    <property type="entry name" value="DNA/RNA polymerases"/>
    <property type="match status" value="1"/>
</dbReference>
<dbReference type="Pfam" id="PF17917">
    <property type="entry name" value="RT_RNaseH"/>
    <property type="match status" value="1"/>
</dbReference>
<evidence type="ECO:0000256" key="1">
    <source>
        <dbReference type="ARBA" id="ARBA00010879"/>
    </source>
</evidence>
<keyword evidence="8" id="KW-0695">RNA-directed DNA polymerase</keyword>
<comment type="similarity">
    <text evidence="1">Belongs to the beta type-B retroviral polymerase family. HERV class-II K(HML-2) pol subfamily.</text>
</comment>
<dbReference type="PANTHER" id="PTHR37984:SF5">
    <property type="entry name" value="PROTEIN NYNRIN-LIKE"/>
    <property type="match status" value="1"/>
</dbReference>
<dbReference type="Pfam" id="PF17921">
    <property type="entry name" value="Integrase_H2C2"/>
    <property type="match status" value="1"/>
</dbReference>
<dbReference type="InterPro" id="IPR001584">
    <property type="entry name" value="Integrase_cat-core"/>
</dbReference>
<dbReference type="Gene3D" id="3.30.70.270">
    <property type="match status" value="2"/>
</dbReference>
<protein>
    <recommendedName>
        <fullName evidence="9">Gypsy retrotransposon integrase-like protein 1</fullName>
        <ecNumber evidence="2">3.1.26.4</ecNumber>
    </recommendedName>
</protein>
<dbReference type="SUPFAM" id="SSF53098">
    <property type="entry name" value="Ribonuclease H-like"/>
    <property type="match status" value="1"/>
</dbReference>
<keyword evidence="6" id="KW-0255">Endonuclease</keyword>
<keyword evidence="3" id="KW-0808">Transferase</keyword>
<dbReference type="Gene3D" id="3.10.10.10">
    <property type="entry name" value="HIV Type 1 Reverse Transcriptase, subunit A, domain 1"/>
    <property type="match status" value="1"/>
</dbReference>
<dbReference type="FunFam" id="1.10.340.70:FF:000001">
    <property type="entry name" value="Retrovirus-related Pol polyprotein from transposon gypsy-like Protein"/>
    <property type="match status" value="1"/>
</dbReference>
<dbReference type="GO" id="GO:0004523">
    <property type="term" value="F:RNA-DNA hybrid ribonuclease activity"/>
    <property type="evidence" value="ECO:0007669"/>
    <property type="project" value="UniProtKB-EC"/>
</dbReference>
<dbReference type="InterPro" id="IPR012337">
    <property type="entry name" value="RNaseH-like_sf"/>
</dbReference>
<dbReference type="CDD" id="cd09274">
    <property type="entry name" value="RNase_HI_RT_Ty3"/>
    <property type="match status" value="1"/>
</dbReference>
<dbReference type="AlphaFoldDB" id="A0A669ESJ9"/>
<reference evidence="11" key="3">
    <citation type="submission" date="2025-09" db="UniProtKB">
        <authorList>
            <consortium name="Ensembl"/>
        </authorList>
    </citation>
    <scope>IDENTIFICATION</scope>
</reference>
<sequence>MLYRSKILAPAHESQWSGHLGITKTYQLLLKHFFWPGMKHDVAAFCRSCHVCQLAGKPNQVIPPASLCPIPVVDQLFDHVIVDCVGPLPRTKSRNQYLLTIMCAATRFPEAIPLHKITARSVVRALTKFFSTFGLPKVIQTDRGSNFQSKLFKQVAKSLQIKQVVSSAYHPESQGALERWHQTLKAMLRKYCLEAKVDWDEGIPFVLFAAREAVQESLGFSPSELVFGHTPRGPLKAIKEELLIQEGSPRVGVTKYVQDFHERLSQANALAKQHLMASQGKMKHTYDKAAVKRQFQAGDEVLVLLPVPGSSLSAKYEGPYEVRERVGETDYIIGTPNRRRKTRVCHINMLKLYHSRPQPKLTGSCAPVAVFSHSEVESTDEADGLKLNYTSCSRPRLSNSEVLKSFRSQLDHLSSEQQEDVASLVHEYPCLFGDVPTRTTVLKHDIDVQNAKPIKQHPYRVNPTKRLLMKQETEYLLQHGLAEPSQSPWSSPCLLEAKPDGSPRFITDFRKVNAVTVPDSYPLPRIEVCVDSIGTAQYVTKLDLLKGYWQVPLTKRASTISAFVTPDTFLQYTVMAFGMCNAPATFQRLVNKVLYGLSNCSAYLDDLVIYTKTWSDHLYTLRQVFHRLAQASLTHNLAKCEFAKATVTYLGREVGRGQVRPLKAKVAVIMEYPMPTTRPELRRFLGMVGYYRNFCKNFSSIVQPLTNLLSPKVDFLWSDECQDAFESATALLCHTPVLTAPDLTRPFKLEVDASAVGAGAVLLQEDLQGLDHPISFFSRKFNKHQVSYSVIEKETLALLLALQHFHVYLGSGTLPVVVYTDHNPLVFLVRMFNHNQRLMRWALLLQEYNLEIRNIKGSENVLADGLSQL</sequence>
<keyword evidence="12" id="KW-1185">Reference proteome</keyword>
<feature type="domain" description="Integrase catalytic" evidence="10">
    <location>
        <begin position="65"/>
        <end position="230"/>
    </location>
</feature>
<dbReference type="PROSITE" id="PS50994">
    <property type="entry name" value="INTEGRASE"/>
    <property type="match status" value="1"/>
</dbReference>
<evidence type="ECO:0000256" key="8">
    <source>
        <dbReference type="ARBA" id="ARBA00022918"/>
    </source>
</evidence>
<accession>A0A669ESJ9</accession>
<dbReference type="FunFam" id="3.30.70.270:FF:000020">
    <property type="entry name" value="Transposon Tf2-6 polyprotein-like Protein"/>
    <property type="match status" value="1"/>
</dbReference>
<keyword evidence="7" id="KW-0378">Hydrolase</keyword>
<dbReference type="GeneTree" id="ENSGT01050000244855"/>
<evidence type="ECO:0000256" key="4">
    <source>
        <dbReference type="ARBA" id="ARBA00022695"/>
    </source>
</evidence>
<keyword evidence="5" id="KW-0540">Nuclease</keyword>
<dbReference type="InterPro" id="IPR043128">
    <property type="entry name" value="Rev_trsase/Diguanyl_cyclase"/>
</dbReference>
<dbReference type="OMA" id="AVIMEYP"/>
<dbReference type="Pfam" id="PF00665">
    <property type="entry name" value="rve"/>
    <property type="match status" value="1"/>
</dbReference>
<dbReference type="Gene3D" id="3.30.420.10">
    <property type="entry name" value="Ribonuclease H-like superfamily/Ribonuclease H"/>
    <property type="match status" value="1"/>
</dbReference>
<dbReference type="GO" id="GO:0015074">
    <property type="term" value="P:DNA integration"/>
    <property type="evidence" value="ECO:0007669"/>
    <property type="project" value="InterPro"/>
</dbReference>
<proteinExistence type="inferred from homology"/>
<dbReference type="InterPro" id="IPR043502">
    <property type="entry name" value="DNA/RNA_pol_sf"/>
</dbReference>
<evidence type="ECO:0000313" key="11">
    <source>
        <dbReference type="Ensembl" id="ENSONIP00000075949.1"/>
    </source>
</evidence>
<dbReference type="Gene3D" id="3.10.20.370">
    <property type="match status" value="1"/>
</dbReference>
<evidence type="ECO:0000256" key="5">
    <source>
        <dbReference type="ARBA" id="ARBA00022722"/>
    </source>
</evidence>
<name>A0A669ESJ9_ORENI</name>
<keyword evidence="4" id="KW-0548">Nucleotidyltransferase</keyword>
<evidence type="ECO:0000256" key="6">
    <source>
        <dbReference type="ARBA" id="ARBA00022759"/>
    </source>
</evidence>
<dbReference type="InterPro" id="IPR054465">
    <property type="entry name" value="Integrase_p58-like_C"/>
</dbReference>
<evidence type="ECO:0000313" key="12">
    <source>
        <dbReference type="Proteomes" id="UP000005207"/>
    </source>
</evidence>
<evidence type="ECO:0000256" key="3">
    <source>
        <dbReference type="ARBA" id="ARBA00022679"/>
    </source>
</evidence>
<dbReference type="InterPro" id="IPR036397">
    <property type="entry name" value="RNaseH_sf"/>
</dbReference>
<dbReference type="Pfam" id="PF22938">
    <property type="entry name" value="Integrase_p58_C"/>
    <property type="match status" value="1"/>
</dbReference>
<dbReference type="PANTHER" id="PTHR37984">
    <property type="entry name" value="PROTEIN CBG26694"/>
    <property type="match status" value="1"/>
</dbReference>
<dbReference type="Pfam" id="PF00078">
    <property type="entry name" value="RVT_1"/>
    <property type="match status" value="1"/>
</dbReference>
<organism evidence="11 12">
    <name type="scientific">Oreochromis niloticus</name>
    <name type="common">Nile tilapia</name>
    <name type="synonym">Tilapia nilotica</name>
    <dbReference type="NCBI Taxonomy" id="8128"/>
    <lineage>
        <taxon>Eukaryota</taxon>
        <taxon>Metazoa</taxon>
        <taxon>Chordata</taxon>
        <taxon>Craniata</taxon>
        <taxon>Vertebrata</taxon>
        <taxon>Euteleostomi</taxon>
        <taxon>Actinopterygii</taxon>
        <taxon>Neopterygii</taxon>
        <taxon>Teleostei</taxon>
        <taxon>Neoteleostei</taxon>
        <taxon>Acanthomorphata</taxon>
        <taxon>Ovalentaria</taxon>
        <taxon>Cichlomorphae</taxon>
        <taxon>Cichliformes</taxon>
        <taxon>Cichlidae</taxon>
        <taxon>African cichlids</taxon>
        <taxon>Pseudocrenilabrinae</taxon>
        <taxon>Oreochromini</taxon>
        <taxon>Oreochromis</taxon>
    </lineage>
</organism>
<evidence type="ECO:0000256" key="7">
    <source>
        <dbReference type="ARBA" id="ARBA00022801"/>
    </source>
</evidence>
<reference evidence="12" key="1">
    <citation type="submission" date="2012-01" db="EMBL/GenBank/DDBJ databases">
        <title>The Genome Sequence of Oreochromis niloticus (Nile Tilapia).</title>
        <authorList>
            <consortium name="Broad Institute Genome Assembly Team"/>
            <consortium name="Broad Institute Sequencing Platform"/>
            <person name="Di Palma F."/>
            <person name="Johnson J."/>
            <person name="Lander E.S."/>
            <person name="Lindblad-Toh K."/>
        </authorList>
    </citation>
    <scope>NUCLEOTIDE SEQUENCE [LARGE SCALE GENOMIC DNA]</scope>
</reference>
<dbReference type="FunFam" id="3.10.20.370:FF:000001">
    <property type="entry name" value="Retrovirus-related Pol polyprotein from transposon 17.6-like protein"/>
    <property type="match status" value="1"/>
</dbReference>
<dbReference type="Ensembl" id="ENSONIT00000036114.1">
    <property type="protein sequence ID" value="ENSONIP00000075949.1"/>
    <property type="gene ID" value="ENSONIG00000036436.1"/>
</dbReference>
<dbReference type="GO" id="GO:0003964">
    <property type="term" value="F:RNA-directed DNA polymerase activity"/>
    <property type="evidence" value="ECO:0007669"/>
    <property type="project" value="UniProtKB-KW"/>
</dbReference>